<dbReference type="InterPro" id="IPR052345">
    <property type="entry name" value="Rad_response_metalloprotease"/>
</dbReference>
<dbReference type="SUPFAM" id="SSF141066">
    <property type="entry name" value="ICP-like"/>
    <property type="match status" value="1"/>
</dbReference>
<feature type="region of interest" description="Disordered" evidence="3">
    <location>
        <begin position="241"/>
        <end position="278"/>
    </location>
</feature>
<sequence length="496" mass="53646">MASLARRRHALQAADELLNDLDIDQEEPIDVFDIIDRLGLWLVFNRLDSLLGATLPKGTGGIMLTTQRGPSVQRYTAAHEIGHWILDFNEPAFDTDDDIFHPTADREQLAQLFAGQLLMPPPLVFETGARHGISSDASATAPAVYLTARDMGASYEAAVRQLSNLDIISPSTRDGLLARTPMQIKTELCHGHRPRGPVDVWPVDLGASGGEVALTEGDEVVLTLPENRTTGYRWMTPDEITERSTREDSPPPEPFAFDFSATGAARPARGEARRSRSTAAVNRALMRVPGNTAARRLLHDHGGSGHPATFDARNLDAADGIEERDRGGDDRPEIGEARSALEVTPASLGEVDDRFTAGWAQVPPSRVRAVRRAIAGRRDLALPESLNGHLEEAAGSWTALDPSTIPAAATGERLVALRSTGEGSLGLDLTYSLPFDPHAPAAATFHLEVRVSPTPQEEHRRTFLQWALAQPDDLGDRDDPGNDGAGGRGGDRGDRR</sequence>
<dbReference type="PANTHER" id="PTHR43236">
    <property type="entry name" value="ANTITOXIN HIGA1"/>
    <property type="match status" value="1"/>
</dbReference>
<feature type="domain" description="IrrE N-terminal-like" evidence="4">
    <location>
        <begin position="56"/>
        <end position="160"/>
    </location>
</feature>
<evidence type="ECO:0000313" key="6">
    <source>
        <dbReference type="Proteomes" id="UP000265581"/>
    </source>
</evidence>
<reference evidence="5 6" key="1">
    <citation type="submission" date="2018-08" db="EMBL/GenBank/DDBJ databases">
        <title>Aeromicrobium sp. M2KJ-4, whole genome shotgun sequence.</title>
        <authorList>
            <person name="Tuo L."/>
        </authorList>
    </citation>
    <scope>NUCLEOTIDE SEQUENCE [LARGE SCALE GENOMIC DNA]</scope>
    <source>
        <strain evidence="5 6">M2KJ-4</strain>
    </source>
</reference>
<evidence type="ECO:0000256" key="2">
    <source>
        <dbReference type="ARBA" id="ARBA00022704"/>
    </source>
</evidence>
<dbReference type="Gene3D" id="2.60.40.2020">
    <property type="match status" value="1"/>
</dbReference>
<dbReference type="Gene3D" id="1.10.10.2910">
    <property type="match status" value="1"/>
</dbReference>
<evidence type="ECO:0000256" key="3">
    <source>
        <dbReference type="SAM" id="MobiDB-lite"/>
    </source>
</evidence>
<comment type="caution">
    <text evidence="5">The sequence shown here is derived from an EMBL/GenBank/DDBJ whole genome shotgun (WGS) entry which is preliminary data.</text>
</comment>
<feature type="region of interest" description="Disordered" evidence="3">
    <location>
        <begin position="468"/>
        <end position="496"/>
    </location>
</feature>
<dbReference type="AlphaFoldDB" id="A0A371P3J3"/>
<dbReference type="PANTHER" id="PTHR43236:SF1">
    <property type="entry name" value="BLL7220 PROTEIN"/>
    <property type="match status" value="1"/>
</dbReference>
<accession>A0A371P3J3</accession>
<keyword evidence="2" id="KW-0789">Thiol protease inhibitor</keyword>
<organism evidence="5 6">
    <name type="scientific">Aeromicrobium endophyticum</name>
    <dbReference type="NCBI Taxonomy" id="2292704"/>
    <lineage>
        <taxon>Bacteria</taxon>
        <taxon>Bacillati</taxon>
        <taxon>Actinomycetota</taxon>
        <taxon>Actinomycetes</taxon>
        <taxon>Propionibacteriales</taxon>
        <taxon>Nocardioidaceae</taxon>
        <taxon>Aeromicrobium</taxon>
    </lineage>
</organism>
<protein>
    <submittedName>
        <fullName evidence="5">ImmA/IrrE family metallo-endopeptidase</fullName>
    </submittedName>
</protein>
<proteinExistence type="predicted"/>
<dbReference type="InterPro" id="IPR036331">
    <property type="entry name" value="Chagasin-like_sf"/>
</dbReference>
<name>A0A371P3J3_9ACTN</name>
<keyword evidence="1" id="KW-0646">Protease inhibitor</keyword>
<evidence type="ECO:0000259" key="4">
    <source>
        <dbReference type="Pfam" id="PF06114"/>
    </source>
</evidence>
<dbReference type="InterPro" id="IPR010359">
    <property type="entry name" value="IrrE_HExxH"/>
</dbReference>
<keyword evidence="6" id="KW-1185">Reference proteome</keyword>
<dbReference type="Pfam" id="PF06114">
    <property type="entry name" value="Peptidase_M78"/>
    <property type="match status" value="1"/>
</dbReference>
<evidence type="ECO:0000256" key="1">
    <source>
        <dbReference type="ARBA" id="ARBA00022690"/>
    </source>
</evidence>
<dbReference type="GO" id="GO:0004869">
    <property type="term" value="F:cysteine-type endopeptidase inhibitor activity"/>
    <property type="evidence" value="ECO:0007669"/>
    <property type="project" value="UniProtKB-KW"/>
</dbReference>
<dbReference type="Proteomes" id="UP000265581">
    <property type="component" value="Unassembled WGS sequence"/>
</dbReference>
<evidence type="ECO:0000313" key="5">
    <source>
        <dbReference type="EMBL" id="REK70475.1"/>
    </source>
</evidence>
<dbReference type="EMBL" id="QUBR01000002">
    <property type="protein sequence ID" value="REK70475.1"/>
    <property type="molecule type" value="Genomic_DNA"/>
</dbReference>
<gene>
    <name evidence="5" type="ORF">DX116_15175</name>
</gene>